<dbReference type="Pfam" id="PF00359">
    <property type="entry name" value="PTS_EIIA_2"/>
    <property type="match status" value="1"/>
</dbReference>
<feature type="domain" description="PTS EIIB type-2" evidence="8">
    <location>
        <begin position="402"/>
        <end position="493"/>
    </location>
</feature>
<dbReference type="InterPro" id="IPR013196">
    <property type="entry name" value="HTH_11"/>
</dbReference>
<dbReference type="PROSITE" id="PS51372">
    <property type="entry name" value="PRD_2"/>
    <property type="match status" value="2"/>
</dbReference>
<dbReference type="SUPFAM" id="SSF55804">
    <property type="entry name" value="Phoshotransferase/anion transport protein"/>
    <property type="match status" value="1"/>
</dbReference>
<feature type="domain" description="PTS EIIA type-2" evidence="7">
    <location>
        <begin position="496"/>
        <end position="634"/>
    </location>
</feature>
<evidence type="ECO:0000256" key="4">
    <source>
        <dbReference type="ARBA" id="ARBA00023125"/>
    </source>
</evidence>
<dbReference type="PROSITE" id="PS00894">
    <property type="entry name" value="HTH_DEOR_1"/>
    <property type="match status" value="1"/>
</dbReference>
<dbReference type="SUPFAM" id="SSF52794">
    <property type="entry name" value="PTS system IIB component-like"/>
    <property type="match status" value="1"/>
</dbReference>
<keyword evidence="2" id="KW-0677">Repeat</keyword>
<evidence type="ECO:0000256" key="1">
    <source>
        <dbReference type="ARBA" id="ARBA00022679"/>
    </source>
</evidence>
<evidence type="ECO:0000256" key="3">
    <source>
        <dbReference type="ARBA" id="ARBA00023015"/>
    </source>
</evidence>
<dbReference type="AlphaFoldDB" id="A0A4V3IY51"/>
<protein>
    <submittedName>
        <fullName evidence="10">Transcription antiterminator</fullName>
    </submittedName>
</protein>
<evidence type="ECO:0000259" key="9">
    <source>
        <dbReference type="PROSITE" id="PS51372"/>
    </source>
</evidence>
<dbReference type="InterPro" id="IPR016152">
    <property type="entry name" value="PTrfase/Anion_transptr"/>
</dbReference>
<dbReference type="Gene3D" id="1.10.1790.10">
    <property type="entry name" value="PRD domain"/>
    <property type="match status" value="2"/>
</dbReference>
<dbReference type="Gene3D" id="3.40.930.10">
    <property type="entry name" value="Mannitol-specific EII, Chain A"/>
    <property type="match status" value="1"/>
</dbReference>
<name>A0A4V3IY51_9FIRM</name>
<dbReference type="InterPro" id="IPR007737">
    <property type="entry name" value="Mga_HTH"/>
</dbReference>
<keyword evidence="4" id="KW-0238">DNA-binding</keyword>
<dbReference type="Pfam" id="PF05043">
    <property type="entry name" value="Mga"/>
    <property type="match status" value="1"/>
</dbReference>
<dbReference type="Gene3D" id="3.40.50.2300">
    <property type="match status" value="1"/>
</dbReference>
<dbReference type="CDD" id="cd05568">
    <property type="entry name" value="PTS_IIB_bgl_like"/>
    <property type="match status" value="1"/>
</dbReference>
<feature type="domain" description="PRD" evidence="9">
    <location>
        <begin position="291"/>
        <end position="398"/>
    </location>
</feature>
<dbReference type="GO" id="GO:0003700">
    <property type="term" value="F:DNA-binding transcription factor activity"/>
    <property type="evidence" value="ECO:0007669"/>
    <property type="project" value="InterPro"/>
</dbReference>
<accession>A0A4V3IY51</accession>
<keyword evidence="5" id="KW-0010">Activator</keyword>
<dbReference type="Proteomes" id="UP000297454">
    <property type="component" value="Unassembled WGS sequence"/>
</dbReference>
<dbReference type="InterPro" id="IPR036095">
    <property type="entry name" value="PTS_EIIB-like_sf"/>
</dbReference>
<feature type="domain" description="PRD" evidence="9">
    <location>
        <begin position="181"/>
        <end position="284"/>
    </location>
</feature>
<dbReference type="PANTHER" id="PTHR30185:SF13">
    <property type="entry name" value="LICABCH OPERON REGULATOR-RELATED"/>
    <property type="match status" value="1"/>
</dbReference>
<dbReference type="InterPro" id="IPR018356">
    <property type="entry name" value="Tscrpt_reg_HTH_DeoR_CS"/>
</dbReference>
<dbReference type="GO" id="GO:0009401">
    <property type="term" value="P:phosphoenolpyruvate-dependent sugar phosphotransferase system"/>
    <property type="evidence" value="ECO:0007669"/>
    <property type="project" value="InterPro"/>
</dbReference>
<dbReference type="GO" id="GO:0008982">
    <property type="term" value="F:protein-N(PI)-phosphohistidine-sugar phosphotransferase activity"/>
    <property type="evidence" value="ECO:0007669"/>
    <property type="project" value="InterPro"/>
</dbReference>
<keyword evidence="1" id="KW-0808">Transferase</keyword>
<keyword evidence="6" id="KW-0804">Transcription</keyword>
<evidence type="ECO:0000256" key="2">
    <source>
        <dbReference type="ARBA" id="ARBA00022737"/>
    </source>
</evidence>
<dbReference type="InterPro" id="IPR050661">
    <property type="entry name" value="BglG_antiterminators"/>
</dbReference>
<reference evidence="10 11" key="1">
    <citation type="submission" date="2019-01" db="EMBL/GenBank/DDBJ databases">
        <title>Draft Genome Sequences of Helcococcus ovis Strains Isolated from the Uterus and Vagina of Dairy Cows with Metritis.</title>
        <authorList>
            <person name="Cunha F."/>
            <person name="Jeon S.J."/>
            <person name="Kutzer P."/>
            <person name="Galvao K.N."/>
        </authorList>
    </citation>
    <scope>NUCLEOTIDE SEQUENCE [LARGE SCALE GENOMIC DNA]</scope>
    <source>
        <strain evidence="10 11">KG-37</strain>
    </source>
</reference>
<gene>
    <name evidence="10" type="ORF">EQF91_07470</name>
</gene>
<dbReference type="CDD" id="cd00211">
    <property type="entry name" value="PTS_IIA_fru"/>
    <property type="match status" value="1"/>
</dbReference>
<dbReference type="Gene3D" id="1.10.10.10">
    <property type="entry name" value="Winged helix-like DNA-binding domain superfamily/Winged helix DNA-binding domain"/>
    <property type="match status" value="2"/>
</dbReference>
<comment type="caution">
    <text evidence="10">The sequence shown here is derived from an EMBL/GenBank/DDBJ whole genome shotgun (WGS) entry which is preliminary data.</text>
</comment>
<dbReference type="GO" id="GO:0003677">
    <property type="term" value="F:DNA binding"/>
    <property type="evidence" value="ECO:0007669"/>
    <property type="project" value="UniProtKB-KW"/>
</dbReference>
<evidence type="ECO:0000313" key="10">
    <source>
        <dbReference type="EMBL" id="TFF64639.1"/>
    </source>
</evidence>
<evidence type="ECO:0000259" key="7">
    <source>
        <dbReference type="PROSITE" id="PS51094"/>
    </source>
</evidence>
<dbReference type="Pfam" id="PF00874">
    <property type="entry name" value="PRD"/>
    <property type="match status" value="2"/>
</dbReference>
<keyword evidence="11" id="KW-1185">Reference proteome</keyword>
<dbReference type="InterPro" id="IPR036634">
    <property type="entry name" value="PRD_sf"/>
</dbReference>
<dbReference type="PROSITE" id="PS51099">
    <property type="entry name" value="PTS_EIIB_TYPE_2"/>
    <property type="match status" value="1"/>
</dbReference>
<dbReference type="SUPFAM" id="SSF63520">
    <property type="entry name" value="PTS-regulatory domain, PRD"/>
    <property type="match status" value="2"/>
</dbReference>
<dbReference type="PANTHER" id="PTHR30185">
    <property type="entry name" value="CRYPTIC BETA-GLUCOSIDE BGL OPERON ANTITERMINATOR"/>
    <property type="match status" value="1"/>
</dbReference>
<dbReference type="InterPro" id="IPR013011">
    <property type="entry name" value="PTS_EIIB_2"/>
</dbReference>
<evidence type="ECO:0000256" key="6">
    <source>
        <dbReference type="ARBA" id="ARBA00023163"/>
    </source>
</evidence>
<proteinExistence type="predicted"/>
<dbReference type="InterPro" id="IPR002178">
    <property type="entry name" value="PTS_EIIA_type-2_dom"/>
</dbReference>
<evidence type="ECO:0000259" key="8">
    <source>
        <dbReference type="PROSITE" id="PS51099"/>
    </source>
</evidence>
<evidence type="ECO:0000256" key="5">
    <source>
        <dbReference type="ARBA" id="ARBA00023159"/>
    </source>
</evidence>
<sequence length="634" mass="74374">MIQRQKKILIELKNNPMDISQIAKKQNVTERTIRNDIKSINENLEKFNAEINKDSNGLYKIFMQNKELYEKFEKQELLNFEFDYSEPKNRIAYIALKFLFSNKYIKLEDLMDTMYISRSTIQNDMKETRKMLNKYNLDFDIKPNYGMKIIGSENAIRNAISTIIYDINKNFYKRFTNNSKFFDKNNLNEIYNIVIKNITESNLKLSDIALNNLVVHIAIAIKRISINQYFNNNIEIDIENSNEFHIVEKIVEDLESKFNIEFPMDEVYYITMHLLGTKLIINNNKNNKILDEDEKIKELAFEIVKEVEKVLRYDLLEDKELLASIALHLKPAIYRYKNNMNIRNPLLSSIKINYPFVYEASSIASDVIYKKTGIIFNEDELGYIAIHLGAAIERAKLNIKPIRTLLVCTTGIGSSRLLKYKLDSIFSNQLEIVDTTELYNIKNYINENLDLIISTVPFSMDLDVPIIFIYDILGESNFEDIKNFIYKKSNNKKCTKYLKKEDIYLGLDFENKEDVIRFLSDEIVKKGKTPDTLYENIMKRENIISTAFGNLVAVPHPFEPISNETFLTMGVLKKTINWSGKKVQVVIILNVEKNSEERFEEMYRLLLELIDRKESVERIIKSKSKEEIIDLISR</sequence>
<dbReference type="EMBL" id="SCFR01000032">
    <property type="protein sequence ID" value="TFF64639.1"/>
    <property type="molecule type" value="Genomic_DNA"/>
</dbReference>
<dbReference type="InterPro" id="IPR011608">
    <property type="entry name" value="PRD"/>
</dbReference>
<dbReference type="RefSeq" id="WP_134768875.1">
    <property type="nucleotide sequence ID" value="NZ_SCFR01000032.1"/>
</dbReference>
<organism evidence="10 11">
    <name type="scientific">Helcococcus ovis</name>
    <dbReference type="NCBI Taxonomy" id="72026"/>
    <lineage>
        <taxon>Bacteria</taxon>
        <taxon>Bacillati</taxon>
        <taxon>Bacillota</taxon>
        <taxon>Tissierellia</taxon>
        <taxon>Tissierellales</taxon>
        <taxon>Peptoniphilaceae</taxon>
        <taxon>Helcococcus</taxon>
    </lineage>
</organism>
<keyword evidence="3" id="KW-0805">Transcription regulation</keyword>
<evidence type="ECO:0000313" key="11">
    <source>
        <dbReference type="Proteomes" id="UP000297454"/>
    </source>
</evidence>
<dbReference type="Pfam" id="PF08279">
    <property type="entry name" value="HTH_11"/>
    <property type="match status" value="1"/>
</dbReference>
<dbReference type="PROSITE" id="PS51094">
    <property type="entry name" value="PTS_EIIA_TYPE_2"/>
    <property type="match status" value="1"/>
</dbReference>
<dbReference type="InterPro" id="IPR036388">
    <property type="entry name" value="WH-like_DNA-bd_sf"/>
</dbReference>